<dbReference type="SUPFAM" id="SSF46934">
    <property type="entry name" value="UBA-like"/>
    <property type="match status" value="1"/>
</dbReference>
<dbReference type="PANTHER" id="PTHR12419">
    <property type="entry name" value="OTU DOMAIN CONTAINING PROTEIN"/>
    <property type="match status" value="1"/>
</dbReference>
<dbReference type="PANTHER" id="PTHR12419:SF116">
    <property type="entry name" value="OTU DOMAIN-CONTAINING PROTEIN"/>
    <property type="match status" value="1"/>
</dbReference>
<dbReference type="GO" id="GO:0061578">
    <property type="term" value="F:K63-linked deubiquitinase activity"/>
    <property type="evidence" value="ECO:0007669"/>
    <property type="project" value="TreeGrafter"/>
</dbReference>
<feature type="compositionally biased region" description="Low complexity" evidence="2">
    <location>
        <begin position="450"/>
        <end position="469"/>
    </location>
</feature>
<feature type="compositionally biased region" description="Low complexity" evidence="2">
    <location>
        <begin position="13"/>
        <end position="29"/>
    </location>
</feature>
<dbReference type="Gramene" id="Kaladp0056s0136.2.v1.1">
    <property type="protein sequence ID" value="Kaladp0056s0136.2.v1.1"/>
    <property type="gene ID" value="Kaladp0056s0136.v1.1"/>
</dbReference>
<feature type="region of interest" description="Disordered" evidence="2">
    <location>
        <begin position="446"/>
        <end position="478"/>
    </location>
</feature>
<keyword evidence="6" id="KW-1185">Reference proteome</keyword>
<evidence type="ECO:0000256" key="1">
    <source>
        <dbReference type="ARBA" id="ARBA00010407"/>
    </source>
</evidence>
<evidence type="ECO:0000259" key="3">
    <source>
        <dbReference type="PROSITE" id="PS50030"/>
    </source>
</evidence>
<feature type="compositionally biased region" description="Basic and acidic residues" evidence="2">
    <location>
        <begin position="203"/>
        <end position="217"/>
    </location>
</feature>
<dbReference type="Gene3D" id="3.90.70.80">
    <property type="match status" value="1"/>
</dbReference>
<feature type="domain" description="UBA" evidence="3">
    <location>
        <begin position="476"/>
        <end position="521"/>
    </location>
</feature>
<feature type="region of interest" description="Disordered" evidence="2">
    <location>
        <begin position="1"/>
        <end position="45"/>
    </location>
</feature>
<evidence type="ECO:0000313" key="5">
    <source>
        <dbReference type="EnsemblPlants" id="Kaladp0056s0136.1.v1.1"/>
    </source>
</evidence>
<dbReference type="InterPro" id="IPR003323">
    <property type="entry name" value="OTU_dom"/>
</dbReference>
<feature type="compositionally biased region" description="Polar residues" evidence="2">
    <location>
        <begin position="124"/>
        <end position="138"/>
    </location>
</feature>
<dbReference type="AlphaFoldDB" id="A0A7N0U6W0"/>
<dbReference type="PROSITE" id="PS50030">
    <property type="entry name" value="UBA"/>
    <property type="match status" value="1"/>
</dbReference>
<dbReference type="InterPro" id="IPR009060">
    <property type="entry name" value="UBA-like_sf"/>
</dbReference>
<dbReference type="OMA" id="NSRMERE"/>
<name>A0A7N0U6W0_KALFE</name>
<dbReference type="Proteomes" id="UP000594263">
    <property type="component" value="Unplaced"/>
</dbReference>
<dbReference type="InterPro" id="IPR015940">
    <property type="entry name" value="UBA"/>
</dbReference>
<accession>A0A7N0U6W0</accession>
<evidence type="ECO:0000313" key="6">
    <source>
        <dbReference type="Proteomes" id="UP000594263"/>
    </source>
</evidence>
<reference evidence="5" key="1">
    <citation type="submission" date="2021-01" db="UniProtKB">
        <authorList>
            <consortium name="EnsemblPlants"/>
        </authorList>
    </citation>
    <scope>IDENTIFICATION</scope>
</reference>
<feature type="compositionally biased region" description="Low complexity" evidence="2">
    <location>
        <begin position="186"/>
        <end position="200"/>
    </location>
</feature>
<dbReference type="GO" id="GO:0004843">
    <property type="term" value="F:cysteine-type deubiquitinase activity"/>
    <property type="evidence" value="ECO:0007669"/>
    <property type="project" value="TreeGrafter"/>
</dbReference>
<organism evidence="5 6">
    <name type="scientific">Kalanchoe fedtschenkoi</name>
    <name type="common">Lavender scallops</name>
    <name type="synonym">South American air plant</name>
    <dbReference type="NCBI Taxonomy" id="63787"/>
    <lineage>
        <taxon>Eukaryota</taxon>
        <taxon>Viridiplantae</taxon>
        <taxon>Streptophyta</taxon>
        <taxon>Embryophyta</taxon>
        <taxon>Tracheophyta</taxon>
        <taxon>Spermatophyta</taxon>
        <taxon>Magnoliopsida</taxon>
        <taxon>eudicotyledons</taxon>
        <taxon>Gunneridae</taxon>
        <taxon>Pentapetalae</taxon>
        <taxon>Saxifragales</taxon>
        <taxon>Crassulaceae</taxon>
        <taxon>Kalanchoe</taxon>
    </lineage>
</organism>
<feature type="domain" description="OTU" evidence="4">
    <location>
        <begin position="243"/>
        <end position="366"/>
    </location>
</feature>
<evidence type="ECO:0000259" key="4">
    <source>
        <dbReference type="PROSITE" id="PS50802"/>
    </source>
</evidence>
<dbReference type="GO" id="GO:0016579">
    <property type="term" value="P:protein deubiquitination"/>
    <property type="evidence" value="ECO:0007669"/>
    <property type="project" value="TreeGrafter"/>
</dbReference>
<dbReference type="PROSITE" id="PS50802">
    <property type="entry name" value="OTU"/>
    <property type="match status" value="1"/>
</dbReference>
<dbReference type="SUPFAM" id="SSF54001">
    <property type="entry name" value="Cysteine proteinases"/>
    <property type="match status" value="1"/>
</dbReference>
<feature type="region of interest" description="Disordered" evidence="2">
    <location>
        <begin position="124"/>
        <end position="217"/>
    </location>
</feature>
<dbReference type="Pfam" id="PF02338">
    <property type="entry name" value="OTU"/>
    <property type="match status" value="1"/>
</dbReference>
<dbReference type="EnsemblPlants" id="Kaladp0056s0136.2.v1.1">
    <property type="protein sequence ID" value="Kaladp0056s0136.2.v1.1"/>
    <property type="gene ID" value="Kaladp0056s0136.v1.1"/>
</dbReference>
<dbReference type="EnsemblPlants" id="Kaladp0056s0136.1.v1.1">
    <property type="protein sequence ID" value="Kaladp0056s0136.1.v1.1"/>
    <property type="gene ID" value="Kaladp0056s0136.v1.1"/>
</dbReference>
<proteinExistence type="inferred from homology"/>
<comment type="similarity">
    <text evidence="1">Belongs to the peptidase C85 family.</text>
</comment>
<dbReference type="InterPro" id="IPR038765">
    <property type="entry name" value="Papain-like_cys_pep_sf"/>
</dbReference>
<sequence>MTRIYVQRGSGSGSSSNSNRTTLSSSSTRPEAQVNPAAPPAPRDEETVIVVQEPTPVIQLVDSFIVGEDKLDGRDDVSVNICPTKQNEGITDEFIDAEKAGDDSGISQSDIAKGLCGLRILENPTTENEQLNDESPSIVNEGANPPPPPVPPPKPVAISTSSTRSAANSSSSVRIGSSKRAWPVGTARSSPSHSRPTSPHAHSHGESEGYNSADEHNPCFVSSYTDIERERQFEIDIRRAKGFEVKRMLEDGNCLFRSVADQVYGDSEVYDLTRQMCMDYMERERDHFSQFVTEGFTSYCKRKRRDKVYGNNVEIQALAEIYNRPIHIYSYSTDPINIFQGSYVTDLPPIRLSYHHGNHYNSLIDPRRLTIGAGLGFSSLRGTDVGKDQVKAAIKAQQDQQIDNALLAEGRFYSDLELTEKEIERMVMEASRAEYLIGDQFKHQLSNRDSSTSSAEPSSSGARSSGSEAKLGTGKDVQQKSVLSSSMQMMLSMGFSYLQAAEAYSIFGDDVDSMVCYLVETGGNNGGRRKGKAAE</sequence>
<dbReference type="CDD" id="cd22796">
    <property type="entry name" value="OTU_plant_OTU6-like"/>
    <property type="match status" value="1"/>
</dbReference>
<protein>
    <submittedName>
        <fullName evidence="5">Uncharacterized protein</fullName>
    </submittedName>
</protein>
<feature type="compositionally biased region" description="Pro residues" evidence="2">
    <location>
        <begin position="144"/>
        <end position="155"/>
    </location>
</feature>
<dbReference type="InterPro" id="IPR050704">
    <property type="entry name" value="Peptidase_C85-like"/>
</dbReference>
<evidence type="ECO:0000256" key="2">
    <source>
        <dbReference type="SAM" id="MobiDB-lite"/>
    </source>
</evidence>
<feature type="compositionally biased region" description="Low complexity" evidence="2">
    <location>
        <begin position="156"/>
        <end position="178"/>
    </location>
</feature>
<dbReference type="Gramene" id="Kaladp0056s0136.1.v1.1">
    <property type="protein sequence ID" value="Kaladp0056s0136.1.v1.1"/>
    <property type="gene ID" value="Kaladp0056s0136.v1.1"/>
</dbReference>
<dbReference type="EnsemblPlants" id="Kaladp0056s0136.3.v1.1">
    <property type="protein sequence ID" value="Kaladp0056s0136.3.v1.1"/>
    <property type="gene ID" value="Kaladp0056s0136.v1.1"/>
</dbReference>
<dbReference type="FunFam" id="3.90.70.80:FF:000008">
    <property type="entry name" value="OTU domain-containing protein 5"/>
    <property type="match status" value="1"/>
</dbReference>
<dbReference type="Gramene" id="Kaladp0056s0136.3.v1.1">
    <property type="protein sequence ID" value="Kaladp0056s0136.3.v1.1"/>
    <property type="gene ID" value="Kaladp0056s0136.v1.1"/>
</dbReference>